<comment type="subcellular location">
    <subcellularLocation>
        <location evidence="1 9">Cell membrane</location>
        <topology evidence="1 9">Single-pass membrane protein</topology>
    </subcellularLocation>
</comment>
<dbReference type="RefSeq" id="WP_248209573.1">
    <property type="nucleotide sequence ID" value="NZ_JALNMH010000009.1"/>
</dbReference>
<evidence type="ECO:0000256" key="1">
    <source>
        <dbReference type="ARBA" id="ARBA00004162"/>
    </source>
</evidence>
<dbReference type="InterPro" id="IPR003369">
    <property type="entry name" value="TatA/B/E"/>
</dbReference>
<dbReference type="HAMAP" id="MF_00236">
    <property type="entry name" value="TatA_E"/>
    <property type="match status" value="1"/>
</dbReference>
<name>A0ABT0GIN3_9GAMM</name>
<feature type="region of interest" description="Disordered" evidence="10">
    <location>
        <begin position="44"/>
        <end position="72"/>
    </location>
</feature>
<dbReference type="Proteomes" id="UP001431449">
    <property type="component" value="Unassembled WGS sequence"/>
</dbReference>
<dbReference type="InterPro" id="IPR006312">
    <property type="entry name" value="TatA/E"/>
</dbReference>
<evidence type="ECO:0000256" key="8">
    <source>
        <dbReference type="ARBA" id="ARBA00023136"/>
    </source>
</evidence>
<evidence type="ECO:0000256" key="3">
    <source>
        <dbReference type="ARBA" id="ARBA00022475"/>
    </source>
</evidence>
<comment type="caution">
    <text evidence="11">The sequence shown here is derived from an EMBL/GenBank/DDBJ whole genome shotgun (WGS) entry which is preliminary data.</text>
</comment>
<proteinExistence type="inferred from homology"/>
<evidence type="ECO:0000256" key="6">
    <source>
        <dbReference type="ARBA" id="ARBA00022989"/>
    </source>
</evidence>
<dbReference type="PANTHER" id="PTHR42982">
    <property type="entry name" value="SEC-INDEPENDENT PROTEIN TRANSLOCASE PROTEIN TATA"/>
    <property type="match status" value="1"/>
</dbReference>
<dbReference type="Pfam" id="PF02416">
    <property type="entry name" value="TatA_B_E"/>
    <property type="match status" value="1"/>
</dbReference>
<keyword evidence="6 9" id="KW-1133">Transmembrane helix</keyword>
<sequence length="72" mass="7806">MGTFSIWHWIVVLLVIVLLFGTKKLRNAGGDLGAAIRSFKKGLNEGQDEQQGKLESSSTEAKSADQQKSASK</sequence>
<evidence type="ECO:0000256" key="2">
    <source>
        <dbReference type="ARBA" id="ARBA00022448"/>
    </source>
</evidence>
<evidence type="ECO:0000256" key="10">
    <source>
        <dbReference type="SAM" id="MobiDB-lite"/>
    </source>
</evidence>
<keyword evidence="12" id="KW-1185">Reference proteome</keyword>
<gene>
    <name evidence="9 11" type="primary">tatA</name>
    <name evidence="11" type="ORF">M0G41_12130</name>
</gene>
<comment type="function">
    <text evidence="9">Part of the twin-arginine translocation (Tat) system that transports large folded proteins containing a characteristic twin-arginine motif in their signal peptide across membranes. TatA could form the protein-conducting channel of the Tat system.</text>
</comment>
<dbReference type="PANTHER" id="PTHR42982:SF1">
    <property type="entry name" value="SEC-INDEPENDENT PROTEIN TRANSLOCASE PROTEIN TATA"/>
    <property type="match status" value="1"/>
</dbReference>
<dbReference type="NCBIfam" id="TIGR01411">
    <property type="entry name" value="tatAE"/>
    <property type="match status" value="1"/>
</dbReference>
<dbReference type="EMBL" id="JALNMH010000009">
    <property type="protein sequence ID" value="MCK7594416.1"/>
    <property type="molecule type" value="Genomic_DNA"/>
</dbReference>
<evidence type="ECO:0000256" key="7">
    <source>
        <dbReference type="ARBA" id="ARBA00023010"/>
    </source>
</evidence>
<keyword evidence="4 9" id="KW-0812">Transmembrane</keyword>
<keyword evidence="2 9" id="KW-0813">Transport</keyword>
<organism evidence="11 12">
    <name type="scientific">Pseudomarimonas salicorniae</name>
    <dbReference type="NCBI Taxonomy" id="2933270"/>
    <lineage>
        <taxon>Bacteria</taxon>
        <taxon>Pseudomonadati</taxon>
        <taxon>Pseudomonadota</taxon>
        <taxon>Gammaproteobacteria</taxon>
        <taxon>Lysobacterales</taxon>
        <taxon>Lysobacteraceae</taxon>
        <taxon>Pseudomarimonas</taxon>
    </lineage>
</organism>
<keyword evidence="5 9" id="KW-0653">Protein transport</keyword>
<dbReference type="Gene3D" id="1.20.5.3310">
    <property type="match status" value="1"/>
</dbReference>
<keyword evidence="7 9" id="KW-0811">Translocation</keyword>
<reference evidence="11" key="1">
    <citation type="submission" date="2022-04" db="EMBL/GenBank/DDBJ databases">
        <title>Lysobacter sp. CAU 1642 isolated from sea sand.</title>
        <authorList>
            <person name="Kim W."/>
        </authorList>
    </citation>
    <scope>NUCLEOTIDE SEQUENCE</scope>
    <source>
        <strain evidence="11">CAU 1642</strain>
    </source>
</reference>
<evidence type="ECO:0000313" key="11">
    <source>
        <dbReference type="EMBL" id="MCK7594416.1"/>
    </source>
</evidence>
<dbReference type="NCBIfam" id="NF002813">
    <property type="entry name" value="PRK02958.1"/>
    <property type="match status" value="1"/>
</dbReference>
<evidence type="ECO:0000256" key="5">
    <source>
        <dbReference type="ARBA" id="ARBA00022927"/>
    </source>
</evidence>
<evidence type="ECO:0000313" key="12">
    <source>
        <dbReference type="Proteomes" id="UP001431449"/>
    </source>
</evidence>
<accession>A0ABT0GIN3</accession>
<feature type="transmembrane region" description="Helical" evidence="9">
    <location>
        <begin position="6"/>
        <end position="22"/>
    </location>
</feature>
<keyword evidence="3 9" id="KW-1003">Cell membrane</keyword>
<feature type="compositionally biased region" description="Polar residues" evidence="10">
    <location>
        <begin position="53"/>
        <end position="72"/>
    </location>
</feature>
<keyword evidence="8 9" id="KW-0472">Membrane</keyword>
<evidence type="ECO:0000256" key="4">
    <source>
        <dbReference type="ARBA" id="ARBA00022692"/>
    </source>
</evidence>
<comment type="subunit">
    <text evidence="9">The Tat system comprises two distinct complexes: a TatABC complex, containing multiple copies of TatA, TatB and TatC subunits, and a separate TatA complex, containing only TatA subunits. Substrates initially bind to the TatABC complex, which probably triggers association of the separate TatA complex to form the active translocon.</text>
</comment>
<evidence type="ECO:0000256" key="9">
    <source>
        <dbReference type="HAMAP-Rule" id="MF_00236"/>
    </source>
</evidence>
<protein>
    <recommendedName>
        <fullName evidence="9">Sec-independent protein translocase protein TatA</fullName>
    </recommendedName>
</protein>
<comment type="similarity">
    <text evidence="9">Belongs to the TatA/E family.</text>
</comment>